<feature type="transmembrane region" description="Helical" evidence="1">
    <location>
        <begin position="31"/>
        <end position="52"/>
    </location>
</feature>
<gene>
    <name evidence="3" type="ORF">KHB02_005030</name>
    <name evidence="2" type="ORF">KHB02_34035</name>
</gene>
<dbReference type="RefSeq" id="WP_213146206.1">
    <property type="nucleotide sequence ID" value="NZ_JAGYPE020000005.1"/>
</dbReference>
<dbReference type="Proteomes" id="UP000677265">
    <property type="component" value="Unassembled WGS sequence"/>
</dbReference>
<keyword evidence="1" id="KW-1133">Transmembrane helix</keyword>
<feature type="transmembrane region" description="Helical" evidence="1">
    <location>
        <begin position="72"/>
        <end position="97"/>
    </location>
</feature>
<feature type="transmembrane region" description="Helical" evidence="1">
    <location>
        <begin position="331"/>
        <end position="350"/>
    </location>
</feature>
<evidence type="ECO:0008006" key="5">
    <source>
        <dbReference type="Google" id="ProtNLM"/>
    </source>
</evidence>
<dbReference type="EMBL" id="JAGYPE010000007">
    <property type="protein sequence ID" value="MBS4186392.1"/>
    <property type="molecule type" value="Genomic_DNA"/>
</dbReference>
<dbReference type="AlphaFoldDB" id="A0A942T710"/>
<keyword evidence="1" id="KW-0812">Transmembrane</keyword>
<reference evidence="2" key="1">
    <citation type="submission" date="2021-05" db="EMBL/GenBank/DDBJ databases">
        <title>Novel Bacillus species.</title>
        <authorList>
            <person name="Liu G."/>
        </authorList>
    </citation>
    <scope>NUCLEOTIDE SEQUENCE</scope>
    <source>
        <strain evidence="2 4">FJAT-50051</strain>
    </source>
</reference>
<accession>A0A942T710</accession>
<keyword evidence="4" id="KW-1185">Reference proteome</keyword>
<evidence type="ECO:0000313" key="2">
    <source>
        <dbReference type="EMBL" id="MBS4186392.1"/>
    </source>
</evidence>
<sequence length="362" mass="40720">MEKKERMITLNVTSTLMKKEAKTNRNGWPSWIGYAAMIWSVLYGGLHLYWLLGGSGYPFGNDGMGLFAAMVTYLPAQVGGIIFVTLCLMGIGIGLVMQRPQYNSFSRRFAFAYSWGFSLALLLFIPDTRLIAAMAYAFLFKFDFNWQMLNQIICIIGALFWMMAAVVYQRKARHACEYCGRNDDGETSPWIRWGRWLTMIAVLAPIPYAFVRFTWALDIPLGVDPQFLRDFSTANPMARLTEWVFGSVCIIGSLLTLGLIQKWGEVFPRWFPFIGGKRVPIMLAVIPASIVAIAVTAAGFVFTFGIIATSLHLGPIDNILHSQGWGAMGPMIFWVPWGVALGLAAIAYYYRRRGRCSRCRRG</sequence>
<comment type="caution">
    <text evidence="2">The sequence shown here is derived from an EMBL/GenBank/DDBJ whole genome shotgun (WGS) entry which is preliminary data.</text>
</comment>
<evidence type="ECO:0000256" key="1">
    <source>
        <dbReference type="SAM" id="Phobius"/>
    </source>
</evidence>
<dbReference type="EMBL" id="JAGYPE020000005">
    <property type="protein sequence ID" value="MCH6264886.1"/>
    <property type="molecule type" value="Genomic_DNA"/>
</dbReference>
<feature type="transmembrane region" description="Helical" evidence="1">
    <location>
        <begin position="237"/>
        <end position="260"/>
    </location>
</feature>
<protein>
    <recommendedName>
        <fullName evidence="5">DUF3995 domain-containing protein</fullName>
    </recommendedName>
</protein>
<proteinExistence type="predicted"/>
<feature type="transmembrane region" description="Helical" evidence="1">
    <location>
        <begin position="109"/>
        <end position="126"/>
    </location>
</feature>
<evidence type="ECO:0000313" key="4">
    <source>
        <dbReference type="Proteomes" id="UP000677265"/>
    </source>
</evidence>
<evidence type="ECO:0000313" key="3">
    <source>
        <dbReference type="EMBL" id="MCH6264886.1"/>
    </source>
</evidence>
<feature type="transmembrane region" description="Helical" evidence="1">
    <location>
        <begin position="196"/>
        <end position="217"/>
    </location>
</feature>
<keyword evidence="1" id="KW-0472">Membrane</keyword>
<organism evidence="2">
    <name type="scientific">Neobacillus citreus</name>
    <dbReference type="NCBI Taxonomy" id="2833578"/>
    <lineage>
        <taxon>Bacteria</taxon>
        <taxon>Bacillati</taxon>
        <taxon>Bacillota</taxon>
        <taxon>Bacilli</taxon>
        <taxon>Bacillales</taxon>
        <taxon>Bacillaceae</taxon>
        <taxon>Neobacillus</taxon>
    </lineage>
</organism>
<feature type="transmembrane region" description="Helical" evidence="1">
    <location>
        <begin position="146"/>
        <end position="168"/>
    </location>
</feature>
<name>A0A942T710_9BACI</name>
<feature type="transmembrane region" description="Helical" evidence="1">
    <location>
        <begin position="281"/>
        <end position="311"/>
    </location>
</feature>